<dbReference type="InterPro" id="IPR010432">
    <property type="entry name" value="RDD"/>
</dbReference>
<evidence type="ECO:0000256" key="5">
    <source>
        <dbReference type="ARBA" id="ARBA00023136"/>
    </source>
</evidence>
<dbReference type="RefSeq" id="WP_107828200.1">
    <property type="nucleotide sequence ID" value="NZ_CP160205.1"/>
</dbReference>
<accession>A0A2T5JB53</accession>
<dbReference type="PANTHER" id="PTHR36115:SF4">
    <property type="entry name" value="MEMBRANE PROTEIN"/>
    <property type="match status" value="1"/>
</dbReference>
<keyword evidence="10" id="KW-1185">Reference proteome</keyword>
<evidence type="ECO:0000259" key="8">
    <source>
        <dbReference type="Pfam" id="PF14237"/>
    </source>
</evidence>
<dbReference type="InterPro" id="IPR051791">
    <property type="entry name" value="Pra-immunoreactive"/>
</dbReference>
<protein>
    <submittedName>
        <fullName evidence="9">Putative RDD family membrane protein YckC</fullName>
    </submittedName>
</protein>
<feature type="transmembrane region" description="Helical" evidence="6">
    <location>
        <begin position="76"/>
        <end position="101"/>
    </location>
</feature>
<evidence type="ECO:0000256" key="6">
    <source>
        <dbReference type="SAM" id="Phobius"/>
    </source>
</evidence>
<proteinExistence type="predicted"/>
<dbReference type="GO" id="GO:0005886">
    <property type="term" value="C:plasma membrane"/>
    <property type="evidence" value="ECO:0007669"/>
    <property type="project" value="UniProtKB-SubCell"/>
</dbReference>
<name>A0A2T5JB53_9SPHI</name>
<feature type="transmembrane region" description="Helical" evidence="6">
    <location>
        <begin position="108"/>
        <end position="128"/>
    </location>
</feature>
<organism evidence="9 10">
    <name type="scientific">Mucilaginibacter yixingensis</name>
    <dbReference type="NCBI Taxonomy" id="1295612"/>
    <lineage>
        <taxon>Bacteria</taxon>
        <taxon>Pseudomonadati</taxon>
        <taxon>Bacteroidota</taxon>
        <taxon>Sphingobacteriia</taxon>
        <taxon>Sphingobacteriales</taxon>
        <taxon>Sphingobacteriaceae</taxon>
        <taxon>Mucilaginibacter</taxon>
    </lineage>
</organism>
<comment type="subcellular location">
    <subcellularLocation>
        <location evidence="1">Cell membrane</location>
        <topology evidence="1">Multi-pass membrane protein</topology>
    </subcellularLocation>
</comment>
<evidence type="ECO:0000259" key="7">
    <source>
        <dbReference type="Pfam" id="PF06271"/>
    </source>
</evidence>
<keyword evidence="2" id="KW-1003">Cell membrane</keyword>
<reference evidence="9 10" key="1">
    <citation type="submission" date="2018-04" db="EMBL/GenBank/DDBJ databases">
        <title>Genomic Encyclopedia of Archaeal and Bacterial Type Strains, Phase II (KMG-II): from individual species to whole genera.</title>
        <authorList>
            <person name="Goeker M."/>
        </authorList>
    </citation>
    <scope>NUCLEOTIDE SEQUENCE [LARGE SCALE GENOMIC DNA]</scope>
    <source>
        <strain evidence="9 10">DSM 26809</strain>
    </source>
</reference>
<dbReference type="Proteomes" id="UP000244168">
    <property type="component" value="Unassembled WGS sequence"/>
</dbReference>
<evidence type="ECO:0000256" key="3">
    <source>
        <dbReference type="ARBA" id="ARBA00022692"/>
    </source>
</evidence>
<evidence type="ECO:0000256" key="2">
    <source>
        <dbReference type="ARBA" id="ARBA00022475"/>
    </source>
</evidence>
<keyword evidence="5 6" id="KW-0472">Membrane</keyword>
<comment type="caution">
    <text evidence="9">The sequence shown here is derived from an EMBL/GenBank/DDBJ whole genome shotgun (WGS) entry which is preliminary data.</text>
</comment>
<dbReference type="InterPro" id="IPR025640">
    <property type="entry name" value="GYF_2"/>
</dbReference>
<gene>
    <name evidence="9" type="ORF">C8P68_103168</name>
</gene>
<dbReference type="Pfam" id="PF14237">
    <property type="entry name" value="GYF_2"/>
    <property type="match status" value="1"/>
</dbReference>
<feature type="domain" description="GYF" evidence="8">
    <location>
        <begin position="10"/>
        <end position="53"/>
    </location>
</feature>
<feature type="domain" description="RDD" evidence="7">
    <location>
        <begin position="71"/>
        <end position="196"/>
    </location>
</feature>
<dbReference type="Pfam" id="PF06271">
    <property type="entry name" value="RDD"/>
    <property type="match status" value="1"/>
</dbReference>
<evidence type="ECO:0000313" key="9">
    <source>
        <dbReference type="EMBL" id="PTQ98009.1"/>
    </source>
</evidence>
<dbReference type="AlphaFoldDB" id="A0A2T5JB53"/>
<feature type="transmembrane region" description="Helical" evidence="6">
    <location>
        <begin position="165"/>
        <end position="183"/>
    </location>
</feature>
<keyword evidence="3 6" id="KW-0812">Transmembrane</keyword>
<dbReference type="EMBL" id="QAOQ01000003">
    <property type="protein sequence ID" value="PTQ98009.1"/>
    <property type="molecule type" value="Genomic_DNA"/>
</dbReference>
<evidence type="ECO:0000256" key="1">
    <source>
        <dbReference type="ARBA" id="ARBA00004651"/>
    </source>
</evidence>
<evidence type="ECO:0000256" key="4">
    <source>
        <dbReference type="ARBA" id="ARBA00022989"/>
    </source>
</evidence>
<keyword evidence="4 6" id="KW-1133">Transmembrane helix</keyword>
<dbReference type="PANTHER" id="PTHR36115">
    <property type="entry name" value="PROLINE-RICH ANTIGEN HOMOLOG-RELATED"/>
    <property type="match status" value="1"/>
</dbReference>
<dbReference type="OrthoDB" id="9793824at2"/>
<sequence>MTHKLEKYLLVINGRPEGPFAVDELRQRGLKPGDFVRTDGMADYKEAHEVPELRALFGFKKQTVAPQYFGSFDQRLLASVIDWLLVSAGFAIVALCIVLAIQNQMMRSVIAVSLAVIIPVANFIYHVAMESSAQQATYGKQILKIKVTDMEGRRITTNRAVGRNLARVFSVCTFYLGYLYSFFNKKQQCLHDVVAGTLVVKDRLI</sequence>
<evidence type="ECO:0000313" key="10">
    <source>
        <dbReference type="Proteomes" id="UP000244168"/>
    </source>
</evidence>